<keyword evidence="2" id="KW-1185">Reference proteome</keyword>
<dbReference type="Proteomes" id="UP001164539">
    <property type="component" value="Chromosome 6"/>
</dbReference>
<protein>
    <submittedName>
        <fullName evidence="1">DnaJ protein</fullName>
    </submittedName>
</protein>
<evidence type="ECO:0000313" key="1">
    <source>
        <dbReference type="EMBL" id="KAJ4717291.1"/>
    </source>
</evidence>
<proteinExistence type="predicted"/>
<sequence length="417" mass="46883">MGDHHHPRSPNNDSYSIFGFSKTALGKTYKFVTKWNSDNKSPTHKSESDAEAKFEDKFEQYKKGQKKKKQDEKQTNNDDPSTAGEFHRKSVDDSYFSRPSPLLAKCPTRRSHTPSARSSYLSNSTSRHVPSPTTSFLSRTVSRKSRSLTETEDSSRKGTTSESTEGSSRRGRTLSEAGEGSNRRARTPETTESRSKSTSRRGTTLSETDQNPNISRSGSRRSPIIFSQTTAARRKPPPEERKLSCTLEELCHGSVKNITIKRQIVSDDGTISQEDEKIRIKLKPGWKKGTKITFEGKGDQKPGYFPADIIFQIDQKRHPLFRREGDDLEIGVEIPLVQALTGCNLIVPLLGGEKMNLSIDEEIVYPGYEKIIQGQGMPNPKEEGVRGDLKIKFLVNFPTRLTNAQRYEAFDILKDCS</sequence>
<gene>
    <name evidence="1" type="ORF">OWV82_012201</name>
</gene>
<accession>A0ACC1Y0P5</accession>
<comment type="caution">
    <text evidence="1">The sequence shown here is derived from an EMBL/GenBank/DDBJ whole genome shotgun (WGS) entry which is preliminary data.</text>
</comment>
<evidence type="ECO:0000313" key="2">
    <source>
        <dbReference type="Proteomes" id="UP001164539"/>
    </source>
</evidence>
<name>A0ACC1Y0P5_MELAZ</name>
<dbReference type="EMBL" id="CM051399">
    <property type="protein sequence ID" value="KAJ4717291.1"/>
    <property type="molecule type" value="Genomic_DNA"/>
</dbReference>
<reference evidence="1 2" key="1">
    <citation type="journal article" date="2023" name="Science">
        <title>Complex scaffold remodeling in plant triterpene biosynthesis.</title>
        <authorList>
            <person name="De La Pena R."/>
            <person name="Hodgson H."/>
            <person name="Liu J.C."/>
            <person name="Stephenson M.J."/>
            <person name="Martin A.C."/>
            <person name="Owen C."/>
            <person name="Harkess A."/>
            <person name="Leebens-Mack J."/>
            <person name="Jimenez L.E."/>
            <person name="Osbourn A."/>
            <person name="Sattely E.S."/>
        </authorList>
    </citation>
    <scope>NUCLEOTIDE SEQUENCE [LARGE SCALE GENOMIC DNA]</scope>
    <source>
        <strain evidence="2">cv. JPN11</strain>
        <tissue evidence="1">Leaf</tissue>
    </source>
</reference>
<organism evidence="1 2">
    <name type="scientific">Melia azedarach</name>
    <name type="common">Chinaberry tree</name>
    <dbReference type="NCBI Taxonomy" id="155640"/>
    <lineage>
        <taxon>Eukaryota</taxon>
        <taxon>Viridiplantae</taxon>
        <taxon>Streptophyta</taxon>
        <taxon>Embryophyta</taxon>
        <taxon>Tracheophyta</taxon>
        <taxon>Spermatophyta</taxon>
        <taxon>Magnoliopsida</taxon>
        <taxon>eudicotyledons</taxon>
        <taxon>Gunneridae</taxon>
        <taxon>Pentapetalae</taxon>
        <taxon>rosids</taxon>
        <taxon>malvids</taxon>
        <taxon>Sapindales</taxon>
        <taxon>Meliaceae</taxon>
        <taxon>Melia</taxon>
    </lineage>
</organism>